<reference evidence="2 3" key="1">
    <citation type="submission" date="2019-07" db="EMBL/GenBank/DDBJ databases">
        <title>Whole genome shotgun sequence of Acetobacter nitrogenifigens NBRC 105050.</title>
        <authorList>
            <person name="Hosoyama A."/>
            <person name="Uohara A."/>
            <person name="Ohji S."/>
            <person name="Ichikawa N."/>
        </authorList>
    </citation>
    <scope>NUCLEOTIDE SEQUENCE [LARGE SCALE GENOMIC DNA]</scope>
    <source>
        <strain evidence="2 3">NBRC 105050</strain>
    </source>
</reference>
<name>A0A511X9P2_9PROT</name>
<comment type="caution">
    <text evidence="2">The sequence shown here is derived from an EMBL/GenBank/DDBJ whole genome shotgun (WGS) entry which is preliminary data.</text>
</comment>
<protein>
    <submittedName>
        <fullName evidence="2">Uncharacterized protein</fullName>
    </submittedName>
</protein>
<gene>
    <name evidence="2" type="ORF">ANI02nite_15570</name>
</gene>
<proteinExistence type="predicted"/>
<keyword evidence="3" id="KW-1185">Reference proteome</keyword>
<dbReference type="AlphaFoldDB" id="A0A511X9P2"/>
<evidence type="ECO:0000313" key="3">
    <source>
        <dbReference type="Proteomes" id="UP000321635"/>
    </source>
</evidence>
<dbReference type="Proteomes" id="UP000321635">
    <property type="component" value="Unassembled WGS sequence"/>
</dbReference>
<dbReference type="EMBL" id="BJYF01000007">
    <property type="protein sequence ID" value="GEN59673.1"/>
    <property type="molecule type" value="Genomic_DNA"/>
</dbReference>
<evidence type="ECO:0000256" key="1">
    <source>
        <dbReference type="SAM" id="MobiDB-lite"/>
    </source>
</evidence>
<organism evidence="2 3">
    <name type="scientific">Acetobacter nitrogenifigens DSM 23921 = NBRC 105050</name>
    <dbReference type="NCBI Taxonomy" id="1120919"/>
    <lineage>
        <taxon>Bacteria</taxon>
        <taxon>Pseudomonadati</taxon>
        <taxon>Pseudomonadota</taxon>
        <taxon>Alphaproteobacteria</taxon>
        <taxon>Acetobacterales</taxon>
        <taxon>Acetobacteraceae</taxon>
        <taxon>Acetobacter</taxon>
    </lineage>
</organism>
<sequence>MYDVVADATPCFENVLFGAFCVATCLPGEQDSAGGAEHGSQFLKGWRDAKPEHRAGTHGQRDASDTLAMEPCDGQISIVVGVVRHVDTESPYPYVSSRRGLQGRGVDQQAREGAVRSPDPGSPATNGGARLERVGAGDTVDEREEPRACFSDKIMLRPPKRRP</sequence>
<evidence type="ECO:0000313" key="2">
    <source>
        <dbReference type="EMBL" id="GEN59673.1"/>
    </source>
</evidence>
<accession>A0A511X9P2</accession>
<feature type="region of interest" description="Disordered" evidence="1">
    <location>
        <begin position="91"/>
        <end position="163"/>
    </location>
</feature>